<evidence type="ECO:0000256" key="5">
    <source>
        <dbReference type="ARBA" id="ARBA00022679"/>
    </source>
</evidence>
<feature type="domain" description="CheW-like" evidence="15">
    <location>
        <begin position="1962"/>
        <end position="2100"/>
    </location>
</feature>
<dbReference type="PANTHER" id="PTHR43395">
    <property type="entry name" value="SENSOR HISTIDINE KINASE CHEA"/>
    <property type="match status" value="1"/>
</dbReference>
<feature type="region of interest" description="Disordered" evidence="12">
    <location>
        <begin position="636"/>
        <end position="665"/>
    </location>
</feature>
<dbReference type="Gene3D" id="3.30.565.10">
    <property type="entry name" value="Histidine kinase-like ATPase, C-terminal domain"/>
    <property type="match status" value="1"/>
</dbReference>
<dbReference type="InterPro" id="IPR011006">
    <property type="entry name" value="CheY-like_superfamily"/>
</dbReference>
<dbReference type="EMBL" id="FWPT01000004">
    <property type="protein sequence ID" value="SMA46087.1"/>
    <property type="molecule type" value="Genomic_DNA"/>
</dbReference>
<evidence type="ECO:0000256" key="2">
    <source>
        <dbReference type="ARBA" id="ARBA00012438"/>
    </source>
</evidence>
<dbReference type="CDD" id="cd17546">
    <property type="entry name" value="REC_hyHK_CKI1_RcsC-like"/>
    <property type="match status" value="1"/>
</dbReference>
<feature type="region of interest" description="Disordered" evidence="12">
    <location>
        <begin position="602"/>
        <end position="621"/>
    </location>
</feature>
<dbReference type="PROSITE" id="PS50851">
    <property type="entry name" value="CHEW"/>
    <property type="match status" value="1"/>
</dbReference>
<dbReference type="GO" id="GO:0000155">
    <property type="term" value="F:phosphorelay sensor kinase activity"/>
    <property type="evidence" value="ECO:0007669"/>
    <property type="project" value="InterPro"/>
</dbReference>
<dbReference type="SMART" id="SM00260">
    <property type="entry name" value="CheW"/>
    <property type="match status" value="1"/>
</dbReference>
<reference evidence="17 18" key="1">
    <citation type="submission" date="2017-03" db="EMBL/GenBank/DDBJ databases">
        <authorList>
            <person name="Afonso C.L."/>
            <person name="Miller P.J."/>
            <person name="Scott M.A."/>
            <person name="Spackman E."/>
            <person name="Goraichik I."/>
            <person name="Dimitrov K.M."/>
            <person name="Suarez D.L."/>
            <person name="Swayne D.E."/>
        </authorList>
    </citation>
    <scope>NUCLEOTIDE SEQUENCE [LARGE SCALE GENOMIC DNA]</scope>
    <source>
        <strain evidence="17">SB41UT1</strain>
    </source>
</reference>
<feature type="domain" description="HPt" evidence="16">
    <location>
        <begin position="1008"/>
        <end position="1113"/>
    </location>
</feature>
<dbReference type="GO" id="GO:0006935">
    <property type="term" value="P:chemotaxis"/>
    <property type="evidence" value="ECO:0007669"/>
    <property type="project" value="InterPro"/>
</dbReference>
<dbReference type="SMART" id="SM01231">
    <property type="entry name" value="H-kinase_dim"/>
    <property type="match status" value="1"/>
</dbReference>
<dbReference type="Pfam" id="PF01584">
    <property type="entry name" value="CheW"/>
    <property type="match status" value="1"/>
</dbReference>
<dbReference type="InterPro" id="IPR004105">
    <property type="entry name" value="CheA-like_dim"/>
</dbReference>
<evidence type="ECO:0000256" key="9">
    <source>
        <dbReference type="PROSITE-ProRule" id="PRU00110"/>
    </source>
</evidence>
<evidence type="ECO:0000313" key="18">
    <source>
        <dbReference type="Proteomes" id="UP000196573"/>
    </source>
</evidence>
<feature type="region of interest" description="Disordered" evidence="12">
    <location>
        <begin position="768"/>
        <end position="794"/>
    </location>
</feature>
<dbReference type="InterPro" id="IPR003594">
    <property type="entry name" value="HATPase_dom"/>
</dbReference>
<evidence type="ECO:0000256" key="3">
    <source>
        <dbReference type="ARBA" id="ARBA00021495"/>
    </source>
</evidence>
<dbReference type="InterPro" id="IPR008207">
    <property type="entry name" value="Sig_transdc_His_kin_Hpt_dom"/>
</dbReference>
<organism evidence="17 18">
    <name type="scientific">Parendozoicomonas haliclonae</name>
    <dbReference type="NCBI Taxonomy" id="1960125"/>
    <lineage>
        <taxon>Bacteria</taxon>
        <taxon>Pseudomonadati</taxon>
        <taxon>Pseudomonadota</taxon>
        <taxon>Gammaproteobacteria</taxon>
        <taxon>Oceanospirillales</taxon>
        <taxon>Endozoicomonadaceae</taxon>
        <taxon>Parendozoicomonas</taxon>
    </lineage>
</organism>
<dbReference type="Pfam" id="PF26379">
    <property type="entry name" value="FimL_2nd"/>
    <property type="match status" value="1"/>
</dbReference>
<feature type="modified residue" description="Phosphohistidine" evidence="9">
    <location>
        <position position="1056"/>
    </location>
</feature>
<feature type="compositionally biased region" description="Basic and acidic residues" evidence="12">
    <location>
        <begin position="1"/>
        <end position="14"/>
    </location>
</feature>
<keyword evidence="7" id="KW-0902">Two-component regulatory system</keyword>
<dbReference type="SMART" id="SM00387">
    <property type="entry name" value="HATPase_c"/>
    <property type="match status" value="1"/>
</dbReference>
<comment type="function">
    <text evidence="8">Involved in the transmission of sensory signals from the chemoreceptors to the flagellar motors. CheA is autophosphorylated; it can transfer its phosphate group to either CheB or CheY.</text>
</comment>
<evidence type="ECO:0000313" key="17">
    <source>
        <dbReference type="EMBL" id="SMA46087.1"/>
    </source>
</evidence>
<keyword evidence="5 17" id="KW-0808">Transferase</keyword>
<feature type="domain" description="Histidine kinase" evidence="13">
    <location>
        <begin position="1726"/>
        <end position="1960"/>
    </location>
</feature>
<dbReference type="PANTHER" id="PTHR43395:SF8">
    <property type="entry name" value="HISTIDINE KINASE"/>
    <property type="match status" value="1"/>
</dbReference>
<feature type="region of interest" description="Disordered" evidence="12">
    <location>
        <begin position="1"/>
        <end position="20"/>
    </location>
</feature>
<feature type="modified residue" description="4-aspartylphosphate" evidence="10">
    <location>
        <position position="2169"/>
    </location>
</feature>
<dbReference type="InterPro" id="IPR004358">
    <property type="entry name" value="Sig_transdc_His_kin-like_C"/>
</dbReference>
<dbReference type="SUPFAM" id="SSF52172">
    <property type="entry name" value="CheY-like"/>
    <property type="match status" value="1"/>
</dbReference>
<dbReference type="SUPFAM" id="SSF55874">
    <property type="entry name" value="ATPase domain of HSP90 chaperone/DNA topoisomerase II/histidine kinase"/>
    <property type="match status" value="1"/>
</dbReference>
<dbReference type="GO" id="GO:0005737">
    <property type="term" value="C:cytoplasm"/>
    <property type="evidence" value="ECO:0007669"/>
    <property type="project" value="InterPro"/>
</dbReference>
<proteinExistence type="predicted"/>
<evidence type="ECO:0000259" key="16">
    <source>
        <dbReference type="PROSITE" id="PS50894"/>
    </source>
</evidence>
<keyword evidence="18" id="KW-1185">Reference proteome</keyword>
<dbReference type="Gene3D" id="3.40.50.2300">
    <property type="match status" value="1"/>
</dbReference>
<feature type="compositionally biased region" description="Acidic residues" evidence="12">
    <location>
        <begin position="612"/>
        <end position="621"/>
    </location>
</feature>
<dbReference type="PROSITE" id="PS50110">
    <property type="entry name" value="RESPONSE_REGULATORY"/>
    <property type="match status" value="1"/>
</dbReference>
<evidence type="ECO:0000256" key="11">
    <source>
        <dbReference type="SAM" id="Coils"/>
    </source>
</evidence>
<feature type="modified residue" description="Phosphohistidine" evidence="9">
    <location>
        <position position="1521"/>
    </location>
</feature>
<dbReference type="PRINTS" id="PR00344">
    <property type="entry name" value="BCTRLSENSOR"/>
</dbReference>
<dbReference type="OrthoDB" id="9803176at2"/>
<dbReference type="PROSITE" id="PS50894">
    <property type="entry name" value="HPT"/>
    <property type="match status" value="4"/>
</dbReference>
<dbReference type="InterPro" id="IPR002545">
    <property type="entry name" value="CheW-lke_dom"/>
</dbReference>
<dbReference type="Gene3D" id="1.10.287.560">
    <property type="entry name" value="Histidine kinase CheA-like, homodimeric domain"/>
    <property type="match status" value="1"/>
</dbReference>
<dbReference type="InterPro" id="IPR058661">
    <property type="entry name" value="FimL_2nd"/>
</dbReference>
<dbReference type="PROSITE" id="PS50109">
    <property type="entry name" value="HIS_KIN"/>
    <property type="match status" value="1"/>
</dbReference>
<dbReference type="InterPro" id="IPR036641">
    <property type="entry name" value="HPT_dom_sf"/>
</dbReference>
<feature type="modified residue" description="Phosphohistidine" evidence="9">
    <location>
        <position position="1352"/>
    </location>
</feature>
<dbReference type="SUPFAM" id="SSF47226">
    <property type="entry name" value="Histidine-containing phosphotransfer domain, HPT domain"/>
    <property type="match status" value="7"/>
</dbReference>
<evidence type="ECO:0000259" key="13">
    <source>
        <dbReference type="PROSITE" id="PS50109"/>
    </source>
</evidence>
<feature type="coiled-coil region" evidence="11">
    <location>
        <begin position="1667"/>
        <end position="1694"/>
    </location>
</feature>
<name>A0A1X7ALL3_9GAMM</name>
<dbReference type="FunFam" id="3.30.565.10:FF:000016">
    <property type="entry name" value="Chemotaxis protein CheA, putative"/>
    <property type="match status" value="1"/>
</dbReference>
<dbReference type="InterPro" id="IPR037006">
    <property type="entry name" value="CheA-like_homodim_sf"/>
</dbReference>
<dbReference type="Gene3D" id="1.20.120.160">
    <property type="entry name" value="HPT domain"/>
    <property type="match status" value="6"/>
</dbReference>
<dbReference type="EC" id="2.7.13.3" evidence="2"/>
<dbReference type="InterPro" id="IPR001789">
    <property type="entry name" value="Sig_transdc_resp-reg_receiver"/>
</dbReference>
<dbReference type="Gene3D" id="2.30.30.40">
    <property type="entry name" value="SH3 Domains"/>
    <property type="match status" value="1"/>
</dbReference>
<dbReference type="SMART" id="SM00073">
    <property type="entry name" value="HPT"/>
    <property type="match status" value="4"/>
</dbReference>
<protein>
    <recommendedName>
        <fullName evidence="3">Chemotaxis protein CheA</fullName>
        <ecNumber evidence="2">2.7.13.3</ecNumber>
    </recommendedName>
</protein>
<keyword evidence="6" id="KW-0418">Kinase</keyword>
<evidence type="ECO:0000256" key="6">
    <source>
        <dbReference type="ARBA" id="ARBA00022777"/>
    </source>
</evidence>
<dbReference type="InterPro" id="IPR036890">
    <property type="entry name" value="HATPase_C_sf"/>
</dbReference>
<accession>A0A1X7ALL3</accession>
<keyword evidence="4 10" id="KW-0597">Phosphoprotein</keyword>
<feature type="domain" description="Response regulatory" evidence="14">
    <location>
        <begin position="2120"/>
        <end position="2236"/>
    </location>
</feature>
<evidence type="ECO:0000256" key="4">
    <source>
        <dbReference type="ARBA" id="ARBA00022553"/>
    </source>
</evidence>
<evidence type="ECO:0000256" key="8">
    <source>
        <dbReference type="ARBA" id="ARBA00035100"/>
    </source>
</evidence>
<dbReference type="Pfam" id="PF01627">
    <property type="entry name" value="Hpt"/>
    <property type="match status" value="5"/>
</dbReference>
<dbReference type="SMART" id="SM00448">
    <property type="entry name" value="REC"/>
    <property type="match status" value="1"/>
</dbReference>
<dbReference type="InterPro" id="IPR005467">
    <property type="entry name" value="His_kinase_dom"/>
</dbReference>
<sequence>MGDRRNSGDHEQPKHGQQSQDWVALDWVRGEITETLTQARQSLEDFVNSSNNGEQDDSRLRFCLNYIHQIHGTLDMVEFYSAALLAEEMENLVHALINGSVPSRNDAHEVLMQAMIQLPHYLEQVQSGRRDLPVVILPILNDLRSARGENLLSETSLFTPDLSAITAPASEHELKKMESSSLTQLLKKLRQMYQFALVGFFKDPSDVTSQNYLIRVFERMESLCKGYPVADIWPVSYALLQSVVTGDVRNNAAVRNLLRQVDGQLADLINNGPQAFNGPVPEDLLKNSLFYIARSSSTDTRTHNLKERFKLDVALIDENTVNEERRKLSGPDRETMQSVIKSLSDELMTVKDALDLYMRNPGDAQNSLDGQISTLRQVADTLAVLGLGVQRKVILEQLDTLSAMVNSQSHDDNKLMDIAGSLLYVEATLSGMASGAGFSQPMLSDEPADLRSARVTVIQEACSGLINAKDAIVDFTATGWNRESLNIVPEILAAVRGSMAMIQQDRVSELVHSASEYIQTTLLSSDQEPEWQSMELLADVLAGVEYYLERLGNSADDQGEGILDLAAESLELLVASARMIDTPEADIPDSDEELTLELMDEAQEQEQKQEQEQDEAEDPEPLSDAVEIDLDLVDSFDQAPRPGQTVAKEKPEEPEQPEEVTPNVAEEELELDLDLDLELVPKSAQPVVKEEPVEDVQVEELSLESDDDDLGFTLEDIELSELDEPAENSAQTEPVEAVKGIVVPDLTLVGDEPEESSDLELTIEDIDDLPEQEEPAVVEPETAAESLQLEEDDDDELDEELVEIFIEEVGEVREQLSLYFPRWQADRTDTEALTEFRRAFHTLKGSGRMVGATVLGELGWSIENMLNRVIEGAVESTPGIVALVERVIALLPSLVEDYANNRQEITAEVQACVDEAAAWERGEQPTTADVQLTVEEPVQEDVSADELILEELSVDEILIEEDEAELEDIEIDLSLEDESAVNDEFIDISEAAADQAVADESSVFDSVEPVFDAELISIFSKEANTHLEVVEAFVEEFNESDVDALIISDDLQRALHTLKGSAGMAGVNQVAVLVKSVERMVKEFRGHGIKANGTVVSYLARCNLLIIDGIEQVNAQPAVELEIEGAAALIAEIDAYCDQRLSEQAIEETAQEKARSYGEFISRHMNLVLDAVPALLAWDRNPEASVARNLHGGLLELVDSAREVELDAFADLAEQMAVVYQAIQHQKTDISDVVIQTLIEAHDSLTDMMDRLAAQETPSVAESLLSRLQALIDELEEEPAIEAIQEAIQEVQHEAAPAANEPVVEEESDHELLAIFLDEAMDNLDGASSALQSWLDNNADLGLLTELQRYLHTIKGGARMAGIEPVSDLSHELEDIYEALCLNRLNISGDLINLLLRGHDALEEMLGAIRSHRPSVPAEQLCSDIRAMMQSSLKEAGSPAPAQEEPQVVEIEPSVEIGEIEPVAVASGPAVALPDDLDPEMFDVFREEAVDLLEDIERQINAWLDEPNNQEFSELLMRDLHTLKGSARMAGLSTLGELSHEFEVQVIDLQARKASDADEIRPLMRVFAELQEHFEATLQAVQNQNAAELQVEATTAAPVTNVVQFPSSQDSGERIAAPASVFLNQATERQADSSNREMVRVPAELIDQLVNLAGETSISRSRIEQQISDYRYTLKEMHATIQRLQEQLRRLDIETQAQILSRHEGELAEHPEFDPLEMDQYSELTQLSRSLVESATDLLDLKEALEDKNRDSETLLLQQSRINTELQEGLMRTRMLPFNRMLPRLRRIVRQVSSELGKEVELKVVNAEGEMDRSVMERMISPLEHMLRNAIDHGIEDNAKDRVAKGKNEVGEISINLAREGGEIVLSLGDDGRGLNMSAVRSKAEERGLLASDTAVSDKEISQLILQPGFSTATNVTQISGRGVGMDVVNSELKQLGGHIEINSEEGKGTEFEIRLPFTLSVNRALLVNIGEDQFAIPLNSLEGIVRLSPFELESHYRGDVQDLEYAGRNYQLHYLGELLNERPPRLDNVTQELPVLLIRSGENSIAIQVDSLVASREIVVKSLGAQFAGVRGVSGATILGDGRVVVILDPVGLLLNHTRRQKTAIEQGAGAAVEQENNLVMVVDDSVTVRKVTGRLLKRNGYQTLTARDGVEAMALLQEHRPAVILLDIEMPRMDGFEVATAVRNHPDLKGTPIIMITSRTGEKHRQRAKEIGVNDYMGKPFQEPMLLEAIASFAQRHD</sequence>
<dbReference type="RefSeq" id="WP_087109522.1">
    <property type="nucleotide sequence ID" value="NZ_CBCSCN010000002.1"/>
</dbReference>
<evidence type="ECO:0000256" key="12">
    <source>
        <dbReference type="SAM" id="MobiDB-lite"/>
    </source>
</evidence>
<feature type="domain" description="HPt" evidence="16">
    <location>
        <begin position="794"/>
        <end position="898"/>
    </location>
</feature>
<evidence type="ECO:0000256" key="1">
    <source>
        <dbReference type="ARBA" id="ARBA00000085"/>
    </source>
</evidence>
<keyword evidence="11" id="KW-0175">Coiled coil</keyword>
<dbReference type="InterPro" id="IPR036061">
    <property type="entry name" value="CheW-like_dom_sf"/>
</dbReference>
<evidence type="ECO:0000256" key="7">
    <source>
        <dbReference type="ARBA" id="ARBA00023012"/>
    </source>
</evidence>
<dbReference type="Pfam" id="PF02895">
    <property type="entry name" value="H-kinase_dim"/>
    <property type="match status" value="1"/>
</dbReference>
<dbReference type="InterPro" id="IPR051315">
    <property type="entry name" value="Bact_Chemotaxis_CheA"/>
</dbReference>
<evidence type="ECO:0000259" key="15">
    <source>
        <dbReference type="PROSITE" id="PS50851"/>
    </source>
</evidence>
<evidence type="ECO:0000259" key="14">
    <source>
        <dbReference type="PROSITE" id="PS50110"/>
    </source>
</evidence>
<evidence type="ECO:0000256" key="10">
    <source>
        <dbReference type="PROSITE-ProRule" id="PRU00169"/>
    </source>
</evidence>
<feature type="modified residue" description="Phosphohistidine" evidence="9">
    <location>
        <position position="841"/>
    </location>
</feature>
<dbReference type="CDD" id="cd00088">
    <property type="entry name" value="HPT"/>
    <property type="match status" value="4"/>
</dbReference>
<comment type="catalytic activity">
    <reaction evidence="1">
        <text>ATP + protein L-histidine = ADP + protein N-phospho-L-histidine.</text>
        <dbReference type="EC" id="2.7.13.3"/>
    </reaction>
</comment>
<dbReference type="Pfam" id="PF02518">
    <property type="entry name" value="HATPase_c"/>
    <property type="match status" value="1"/>
</dbReference>
<feature type="domain" description="HPt" evidence="16">
    <location>
        <begin position="1474"/>
        <end position="1581"/>
    </location>
</feature>
<feature type="domain" description="HPt" evidence="16">
    <location>
        <begin position="1305"/>
        <end position="1409"/>
    </location>
</feature>
<dbReference type="Proteomes" id="UP000196573">
    <property type="component" value="Unassembled WGS sequence"/>
</dbReference>
<dbReference type="Pfam" id="PF00072">
    <property type="entry name" value="Response_reg"/>
    <property type="match status" value="1"/>
</dbReference>
<gene>
    <name evidence="17" type="primary">cheA</name>
    <name evidence="17" type="ORF">EHSB41UT_02075</name>
</gene>
<dbReference type="SUPFAM" id="SSF50341">
    <property type="entry name" value="CheW-like"/>
    <property type="match status" value="1"/>
</dbReference>